<accession>A0ACC0PR96</accession>
<evidence type="ECO:0000313" key="2">
    <source>
        <dbReference type="Proteomes" id="UP001062846"/>
    </source>
</evidence>
<dbReference type="EMBL" id="CM046389">
    <property type="protein sequence ID" value="KAI8568121.1"/>
    <property type="molecule type" value="Genomic_DNA"/>
</dbReference>
<protein>
    <submittedName>
        <fullName evidence="1">Uncharacterized protein</fullName>
    </submittedName>
</protein>
<organism evidence="1 2">
    <name type="scientific">Rhododendron molle</name>
    <name type="common">Chinese azalea</name>
    <name type="synonym">Azalea mollis</name>
    <dbReference type="NCBI Taxonomy" id="49168"/>
    <lineage>
        <taxon>Eukaryota</taxon>
        <taxon>Viridiplantae</taxon>
        <taxon>Streptophyta</taxon>
        <taxon>Embryophyta</taxon>
        <taxon>Tracheophyta</taxon>
        <taxon>Spermatophyta</taxon>
        <taxon>Magnoliopsida</taxon>
        <taxon>eudicotyledons</taxon>
        <taxon>Gunneridae</taxon>
        <taxon>Pentapetalae</taxon>
        <taxon>asterids</taxon>
        <taxon>Ericales</taxon>
        <taxon>Ericaceae</taxon>
        <taxon>Ericoideae</taxon>
        <taxon>Rhodoreae</taxon>
        <taxon>Rhododendron</taxon>
    </lineage>
</organism>
<sequence>MSFSVKIPPTLFRWLENCLQYGYNFSDSKDLPPLLRKDEGLVLSWAWKINAFYSLLCGAKHSGKNLPSGVFCNSATGSSCNFEELAVLAMVGERFGLPVYHFLCDI</sequence>
<name>A0ACC0PR96_RHOML</name>
<proteinExistence type="predicted"/>
<reference evidence="1" key="1">
    <citation type="submission" date="2022-02" db="EMBL/GenBank/DDBJ databases">
        <title>Plant Genome Project.</title>
        <authorList>
            <person name="Zhang R.-G."/>
        </authorList>
    </citation>
    <scope>NUCLEOTIDE SEQUENCE</scope>
    <source>
        <strain evidence="1">AT1</strain>
    </source>
</reference>
<gene>
    <name evidence="1" type="ORF">RHMOL_Rhmol02G0172700</name>
</gene>
<comment type="caution">
    <text evidence="1">The sequence shown here is derived from an EMBL/GenBank/DDBJ whole genome shotgun (WGS) entry which is preliminary data.</text>
</comment>
<evidence type="ECO:0000313" key="1">
    <source>
        <dbReference type="EMBL" id="KAI8568121.1"/>
    </source>
</evidence>
<dbReference type="Proteomes" id="UP001062846">
    <property type="component" value="Chromosome 2"/>
</dbReference>
<keyword evidence="2" id="KW-1185">Reference proteome</keyword>